<evidence type="ECO:0000313" key="2">
    <source>
        <dbReference type="Proteomes" id="UP000010301"/>
    </source>
</evidence>
<dbReference type="AlphaFoldDB" id="C0W034"/>
<dbReference type="Pfam" id="PF03013">
    <property type="entry name" value="Pyr_excise"/>
    <property type="match status" value="1"/>
</dbReference>
<evidence type="ECO:0000313" key="1">
    <source>
        <dbReference type="EMBL" id="EEH63893.1"/>
    </source>
</evidence>
<evidence type="ECO:0008006" key="3">
    <source>
        <dbReference type="Google" id="ProtNLM"/>
    </source>
</evidence>
<sequence length="178" mass="20027">MGFPQLAEAILTLLILGGRRRVVSKCIKLETQDNRNMRLWSLHPVYLDRQGLTACWREALLAQAVIAGRTRGYTKHPQLERFLACADPLVAVGTFLEGVQQEATWRGYNFDASRIDCPGQLVEIEVNDQQVAFEKAHLLAKLRVRTPDLVAALEADEVARTHPMFKVVPGPIATWERP</sequence>
<organism evidence="1 2">
    <name type="scientific">Gleimia coleocanis DSM 15436</name>
    <dbReference type="NCBI Taxonomy" id="525245"/>
    <lineage>
        <taxon>Bacteria</taxon>
        <taxon>Bacillati</taxon>
        <taxon>Actinomycetota</taxon>
        <taxon>Actinomycetes</taxon>
        <taxon>Actinomycetales</taxon>
        <taxon>Actinomycetaceae</taxon>
        <taxon>Gleimia</taxon>
    </lineage>
</organism>
<gene>
    <name evidence="1" type="ORF">HMPREF0044_0912</name>
</gene>
<accession>C0W034</accession>
<comment type="caution">
    <text evidence="1">The sequence shown here is derived from an EMBL/GenBank/DDBJ whole genome shotgun (WGS) entry which is preliminary data.</text>
</comment>
<dbReference type="InterPro" id="IPR004260">
    <property type="entry name" value="Pyr-dimer_DNA_glycosylase"/>
</dbReference>
<name>C0W034_9ACTO</name>
<dbReference type="eggNOG" id="ENOG503195F">
    <property type="taxonomic scope" value="Bacteria"/>
</dbReference>
<protein>
    <recommendedName>
        <fullName evidence="3">Pyrimidine dimer DNA glycosylase</fullName>
    </recommendedName>
</protein>
<proteinExistence type="predicted"/>
<dbReference type="HOGENOM" id="CLU_120482_0_0_11"/>
<dbReference type="STRING" id="525245.HMPREF0044_0912"/>
<dbReference type="Proteomes" id="UP000010301">
    <property type="component" value="Unassembled WGS sequence"/>
</dbReference>
<reference evidence="1 2" key="1">
    <citation type="submission" date="2009-01" db="EMBL/GenBank/DDBJ databases">
        <authorList>
            <person name="Qin X."/>
            <person name="Bachman B."/>
            <person name="Battles P."/>
            <person name="Bell A."/>
            <person name="Bess C."/>
            <person name="Bickham C."/>
            <person name="Chaboub L."/>
            <person name="Chen D."/>
            <person name="Coyle M."/>
            <person name="Deiros D.R."/>
            <person name="Dinh H."/>
            <person name="Forbes L."/>
            <person name="Fowler G."/>
            <person name="Francisco L."/>
            <person name="Fu Q."/>
            <person name="Gubbala S."/>
            <person name="Hale W."/>
            <person name="Han Y."/>
            <person name="Hemphill L."/>
            <person name="Highlander S.K."/>
            <person name="Hirani K."/>
            <person name="Hogues M."/>
            <person name="Jackson L."/>
            <person name="Jakkamsetti A."/>
            <person name="Javaid M."/>
            <person name="Jiang H."/>
            <person name="Korchina V."/>
            <person name="Kovar C."/>
            <person name="Lara F."/>
            <person name="Lee S."/>
            <person name="Mata R."/>
            <person name="Mathew T."/>
            <person name="Moen C."/>
            <person name="Morales K."/>
            <person name="Munidasa M."/>
            <person name="Nazareth L."/>
            <person name="Ngo R."/>
            <person name="Nguyen L."/>
            <person name="Okwuonu G."/>
            <person name="Ongeri F."/>
            <person name="Patil S."/>
            <person name="Petrosino J."/>
            <person name="Pham C."/>
            <person name="Pham P."/>
            <person name="Pu L.-L."/>
            <person name="Puazo M."/>
            <person name="Raj R."/>
            <person name="Reid J."/>
            <person name="Rouhana J."/>
            <person name="Saada N."/>
            <person name="Shang Y."/>
            <person name="Simmons D."/>
            <person name="Thornton R."/>
            <person name="Warren J."/>
            <person name="Weissenberger G."/>
            <person name="Zhang J."/>
            <person name="Zhang L."/>
            <person name="Zhou C."/>
            <person name="Zhu D."/>
            <person name="Muzny D."/>
            <person name="Worley K."/>
            <person name="Gibbs R."/>
        </authorList>
    </citation>
    <scope>NUCLEOTIDE SEQUENCE [LARGE SCALE GENOMIC DNA]</scope>
    <source>
        <strain evidence="1 2">DSM 15436</strain>
    </source>
</reference>
<dbReference type="EMBL" id="ACFG01000030">
    <property type="protein sequence ID" value="EEH63893.1"/>
    <property type="molecule type" value="Genomic_DNA"/>
</dbReference>
<keyword evidence="2" id="KW-1185">Reference proteome</keyword>